<evidence type="ECO:0000313" key="2">
    <source>
        <dbReference type="EMBL" id="CAI4005126.1"/>
    </source>
</evidence>
<keyword evidence="4" id="KW-1185">Reference proteome</keyword>
<dbReference type="InterPro" id="IPR000210">
    <property type="entry name" value="BTB/POZ_dom"/>
</dbReference>
<dbReference type="CDD" id="cd18186">
    <property type="entry name" value="BTB_POZ_ZBTB_KLHL-like"/>
    <property type="match status" value="1"/>
</dbReference>
<reference evidence="2" key="1">
    <citation type="submission" date="2022-10" db="EMBL/GenBank/DDBJ databases">
        <authorList>
            <person name="Chen Y."/>
            <person name="Dougan E. K."/>
            <person name="Chan C."/>
            <person name="Rhodes N."/>
            <person name="Thang M."/>
        </authorList>
    </citation>
    <scope>NUCLEOTIDE SEQUENCE</scope>
</reference>
<dbReference type="SUPFAM" id="SSF54695">
    <property type="entry name" value="POZ domain"/>
    <property type="match status" value="1"/>
</dbReference>
<organism evidence="2">
    <name type="scientific">Cladocopium goreaui</name>
    <dbReference type="NCBI Taxonomy" id="2562237"/>
    <lineage>
        <taxon>Eukaryota</taxon>
        <taxon>Sar</taxon>
        <taxon>Alveolata</taxon>
        <taxon>Dinophyceae</taxon>
        <taxon>Suessiales</taxon>
        <taxon>Symbiodiniaceae</taxon>
        <taxon>Cladocopium</taxon>
    </lineage>
</organism>
<dbReference type="AlphaFoldDB" id="A0A9P1GBW5"/>
<accession>A0A9P1GBW5</accession>
<sequence length="315" mass="35397">MEPPTHTIDFKMPLSSELQYNMSEHVNSPASLLGNYCVYLKIYPGGKSCGRGPRKGVSAYLVFAPIYDSGDEWGVRSVRFRITLRCGDQAEIKEESYDFGFGCYIDSCGRDSCGWDGMLVPKKYVPGGFLRCRAELWCDPKALGLEPNKRRRLDYGKEMWQDMKFTDLVMCAGDDAQTELHCHRAVLAKSSEVFDRMLSTDMKEGIRHRVVIQNASTDTLRKLLEYIYTGDIAETIPLSQLGELICLGNQYGLIWLAEACALRLSNMLCPENVVNILQELRKHEAGHPHIGAILDETTSRVGKSHELMKALVSAL</sequence>
<evidence type="ECO:0000313" key="3">
    <source>
        <dbReference type="EMBL" id="CAL4792438.1"/>
    </source>
</evidence>
<dbReference type="EMBL" id="CAMXCT030003566">
    <property type="protein sequence ID" value="CAL4792438.1"/>
    <property type="molecule type" value="Genomic_DNA"/>
</dbReference>
<dbReference type="Gene3D" id="3.30.710.10">
    <property type="entry name" value="Potassium Channel Kv1.1, Chain A"/>
    <property type="match status" value="1"/>
</dbReference>
<dbReference type="PROSITE" id="PS50097">
    <property type="entry name" value="BTB"/>
    <property type="match status" value="1"/>
</dbReference>
<dbReference type="Pfam" id="PF00651">
    <property type="entry name" value="BTB"/>
    <property type="match status" value="1"/>
</dbReference>
<dbReference type="EMBL" id="CAMXCT020003566">
    <property type="protein sequence ID" value="CAL1158501.1"/>
    <property type="molecule type" value="Genomic_DNA"/>
</dbReference>
<evidence type="ECO:0000313" key="4">
    <source>
        <dbReference type="Proteomes" id="UP001152797"/>
    </source>
</evidence>
<name>A0A9P1GBW5_9DINO</name>
<dbReference type="EMBL" id="CAMXCT010003566">
    <property type="protein sequence ID" value="CAI4005126.1"/>
    <property type="molecule type" value="Genomic_DNA"/>
</dbReference>
<dbReference type="InterPro" id="IPR011333">
    <property type="entry name" value="SKP1/BTB/POZ_sf"/>
</dbReference>
<dbReference type="Proteomes" id="UP001152797">
    <property type="component" value="Unassembled WGS sequence"/>
</dbReference>
<proteinExistence type="predicted"/>
<dbReference type="SMART" id="SM00225">
    <property type="entry name" value="BTB"/>
    <property type="match status" value="1"/>
</dbReference>
<dbReference type="SUPFAM" id="SSF49599">
    <property type="entry name" value="TRAF domain-like"/>
    <property type="match status" value="1"/>
</dbReference>
<reference evidence="3 4" key="2">
    <citation type="submission" date="2024-05" db="EMBL/GenBank/DDBJ databases">
        <authorList>
            <person name="Chen Y."/>
            <person name="Shah S."/>
            <person name="Dougan E. K."/>
            <person name="Thang M."/>
            <person name="Chan C."/>
        </authorList>
    </citation>
    <scope>NUCLEOTIDE SEQUENCE [LARGE SCALE GENOMIC DNA]</scope>
</reference>
<evidence type="ECO:0000259" key="1">
    <source>
        <dbReference type="PROSITE" id="PS50097"/>
    </source>
</evidence>
<protein>
    <submittedName>
        <fullName evidence="3">Protein translocase subunit SecA</fullName>
    </submittedName>
</protein>
<feature type="domain" description="BTB" evidence="1">
    <location>
        <begin position="166"/>
        <end position="236"/>
    </location>
</feature>
<dbReference type="PANTHER" id="PTHR24413">
    <property type="entry name" value="SPECKLE-TYPE POZ PROTEIN"/>
    <property type="match status" value="1"/>
</dbReference>
<dbReference type="OrthoDB" id="6418787at2759"/>
<comment type="caution">
    <text evidence="2">The sequence shown here is derived from an EMBL/GenBank/DDBJ whole genome shotgun (WGS) entry which is preliminary data.</text>
</comment>
<gene>
    <name evidence="2" type="ORF">C1SCF055_LOCUS30879</name>
</gene>